<dbReference type="AlphaFoldDB" id="B7KFP9"/>
<dbReference type="HOGENOM" id="CLU_133140_0_0_3"/>
<protein>
    <submittedName>
        <fullName evidence="3">Uncharacterized protein</fullName>
    </submittedName>
</protein>
<dbReference type="KEGG" id="cyc:PCC7424_5021"/>
<dbReference type="RefSeq" id="WP_015956954.1">
    <property type="nucleotide sequence ID" value="NC_011729.1"/>
</dbReference>
<evidence type="ECO:0000256" key="1">
    <source>
        <dbReference type="SAM" id="Coils"/>
    </source>
</evidence>
<evidence type="ECO:0000313" key="3">
    <source>
        <dbReference type="EMBL" id="ACK73374.1"/>
    </source>
</evidence>
<accession>B7KFP9</accession>
<keyword evidence="2" id="KW-0472">Membrane</keyword>
<reference evidence="4" key="1">
    <citation type="journal article" date="2011" name="MBio">
        <title>Novel metabolic attributes of the genus Cyanothece, comprising a group of unicellular nitrogen-fixing Cyanobacteria.</title>
        <authorList>
            <person name="Bandyopadhyay A."/>
            <person name="Elvitigala T."/>
            <person name="Welsh E."/>
            <person name="Stockel J."/>
            <person name="Liberton M."/>
            <person name="Min H."/>
            <person name="Sherman L.A."/>
            <person name="Pakrasi H.B."/>
        </authorList>
    </citation>
    <scope>NUCLEOTIDE SEQUENCE [LARGE SCALE GENOMIC DNA]</scope>
    <source>
        <strain evidence="4">PCC 7424</strain>
    </source>
</reference>
<keyword evidence="4" id="KW-1185">Reference proteome</keyword>
<dbReference type="EMBL" id="CP001291">
    <property type="protein sequence ID" value="ACK73374.1"/>
    <property type="molecule type" value="Genomic_DNA"/>
</dbReference>
<keyword evidence="1" id="KW-0175">Coiled coil</keyword>
<sequence>MAINPHLNSSVSSSTASTFNSKRFYPPSVPLSVYREVVQELRDTQARVETLDSKNQQLFEENKRLRKQLKEVINILEPTREREIISSDKELRKSSSSLTQSESWRDNYPSSFPEPQSYRIDVPAEGENSALDSDGIINGWVLGIIIFVIIVTSCTTAFLIVNSKLILNNNR</sequence>
<feature type="transmembrane region" description="Helical" evidence="2">
    <location>
        <begin position="140"/>
        <end position="161"/>
    </location>
</feature>
<dbReference type="OrthoDB" id="425114at2"/>
<dbReference type="Proteomes" id="UP000002384">
    <property type="component" value="Chromosome"/>
</dbReference>
<dbReference type="eggNOG" id="ENOG5032FF3">
    <property type="taxonomic scope" value="Bacteria"/>
</dbReference>
<organism evidence="3 4">
    <name type="scientific">Gloeothece citriformis (strain PCC 7424)</name>
    <name type="common">Cyanothece sp. (strain PCC 7424)</name>
    <dbReference type="NCBI Taxonomy" id="65393"/>
    <lineage>
        <taxon>Bacteria</taxon>
        <taxon>Bacillati</taxon>
        <taxon>Cyanobacteriota</taxon>
        <taxon>Cyanophyceae</taxon>
        <taxon>Oscillatoriophycideae</taxon>
        <taxon>Chroococcales</taxon>
        <taxon>Aphanothecaceae</taxon>
        <taxon>Gloeothece</taxon>
        <taxon>Gloeothece citriformis</taxon>
    </lineage>
</organism>
<evidence type="ECO:0000256" key="2">
    <source>
        <dbReference type="SAM" id="Phobius"/>
    </source>
</evidence>
<dbReference type="STRING" id="65393.PCC7424_5021"/>
<proteinExistence type="predicted"/>
<name>B7KFP9_GLOC7</name>
<keyword evidence="2" id="KW-0812">Transmembrane</keyword>
<gene>
    <name evidence="3" type="ordered locus">PCC7424_5021</name>
</gene>
<evidence type="ECO:0000313" key="4">
    <source>
        <dbReference type="Proteomes" id="UP000002384"/>
    </source>
</evidence>
<feature type="coiled-coil region" evidence="1">
    <location>
        <begin position="34"/>
        <end position="75"/>
    </location>
</feature>
<keyword evidence="2" id="KW-1133">Transmembrane helix</keyword>